<dbReference type="OrthoDB" id="27198at2759"/>
<feature type="domain" description="DCUN1" evidence="3">
    <location>
        <begin position="68"/>
        <end position="272"/>
    </location>
</feature>
<dbReference type="Proteomes" id="UP000886523">
    <property type="component" value="Unassembled WGS sequence"/>
</dbReference>
<sequence>MSSKAAKEQARKDALVSQFRQVTGVSQSEAVRYLKKYNYRIDAALDGLFNDPSAAATLAAAREPSGAQATKKLGELFDEYKDNGGETMTVDGTMAFCQDINLDLDDVVLLALSYELKSPQMGEFSRTGWIEGWKALKCDSRDTMKAALPKLRSRLQNDRAFFRSIYMYAFDFARTAGQRSIPIDNAKAFWAMLLPAGFAGDALVYEGPGEGWKPEYNQLWFDFLDAKGGRGISRDTWAMFFEFILTIDSCFQNHDEGAAWPSLIDEFVEYSRERLRSA</sequence>
<dbReference type="Pfam" id="PF03556">
    <property type="entry name" value="Cullin_binding"/>
    <property type="match status" value="1"/>
</dbReference>
<dbReference type="PANTHER" id="PTHR12281:SF31">
    <property type="entry name" value="DCN1-LIKE PROTEIN 3"/>
    <property type="match status" value="1"/>
</dbReference>
<dbReference type="SUPFAM" id="SSF47473">
    <property type="entry name" value="EF-hand"/>
    <property type="match status" value="1"/>
</dbReference>
<evidence type="ECO:0000256" key="2">
    <source>
        <dbReference type="RuleBase" id="RU410713"/>
    </source>
</evidence>
<dbReference type="Gene3D" id="1.10.8.10">
    <property type="entry name" value="DNA helicase RuvA subunit, C-terminal domain"/>
    <property type="match status" value="1"/>
</dbReference>
<dbReference type="GO" id="GO:0031624">
    <property type="term" value="F:ubiquitin conjugating enzyme binding"/>
    <property type="evidence" value="ECO:0007669"/>
    <property type="project" value="TreeGrafter"/>
</dbReference>
<dbReference type="GO" id="GO:0045116">
    <property type="term" value="P:protein neddylation"/>
    <property type="evidence" value="ECO:0007669"/>
    <property type="project" value="TreeGrafter"/>
</dbReference>
<comment type="function">
    <text evidence="2">Neddylation of cullins play an essential role in the regulation of SCF-type complexes activity.</text>
</comment>
<dbReference type="InterPro" id="IPR005176">
    <property type="entry name" value="PONY_dom"/>
</dbReference>
<dbReference type="GO" id="GO:0032182">
    <property type="term" value="F:ubiquitin-like protein binding"/>
    <property type="evidence" value="ECO:0007669"/>
    <property type="project" value="TreeGrafter"/>
</dbReference>
<evidence type="ECO:0000259" key="3">
    <source>
        <dbReference type="PROSITE" id="PS51229"/>
    </source>
</evidence>
<dbReference type="PANTHER" id="PTHR12281">
    <property type="entry name" value="RP42 RELATED"/>
    <property type="match status" value="1"/>
</dbReference>
<dbReference type="GO" id="GO:0000151">
    <property type="term" value="C:ubiquitin ligase complex"/>
    <property type="evidence" value="ECO:0007669"/>
    <property type="project" value="TreeGrafter"/>
</dbReference>
<keyword evidence="5" id="KW-1185">Reference proteome</keyword>
<dbReference type="GO" id="GO:0097602">
    <property type="term" value="F:cullin family protein binding"/>
    <property type="evidence" value="ECO:0007669"/>
    <property type="project" value="TreeGrafter"/>
</dbReference>
<reference evidence="4" key="1">
    <citation type="journal article" date="2020" name="Nat. Commun.">
        <title>Large-scale genome sequencing of mycorrhizal fungi provides insights into the early evolution of symbiotic traits.</title>
        <authorList>
            <person name="Miyauchi S."/>
            <person name="Kiss E."/>
            <person name="Kuo A."/>
            <person name="Drula E."/>
            <person name="Kohler A."/>
            <person name="Sanchez-Garcia M."/>
            <person name="Morin E."/>
            <person name="Andreopoulos B."/>
            <person name="Barry K.W."/>
            <person name="Bonito G."/>
            <person name="Buee M."/>
            <person name="Carver A."/>
            <person name="Chen C."/>
            <person name="Cichocki N."/>
            <person name="Clum A."/>
            <person name="Culley D."/>
            <person name="Crous P.W."/>
            <person name="Fauchery L."/>
            <person name="Girlanda M."/>
            <person name="Hayes R.D."/>
            <person name="Keri Z."/>
            <person name="LaButti K."/>
            <person name="Lipzen A."/>
            <person name="Lombard V."/>
            <person name="Magnuson J."/>
            <person name="Maillard F."/>
            <person name="Murat C."/>
            <person name="Nolan M."/>
            <person name="Ohm R.A."/>
            <person name="Pangilinan J."/>
            <person name="Pereira M.F."/>
            <person name="Perotto S."/>
            <person name="Peter M."/>
            <person name="Pfister S."/>
            <person name="Riley R."/>
            <person name="Sitrit Y."/>
            <person name="Stielow J.B."/>
            <person name="Szollosi G."/>
            <person name="Zifcakova L."/>
            <person name="Stursova M."/>
            <person name="Spatafora J.W."/>
            <person name="Tedersoo L."/>
            <person name="Vaario L.M."/>
            <person name="Yamada A."/>
            <person name="Yan M."/>
            <person name="Wang P."/>
            <person name="Xu J."/>
            <person name="Bruns T."/>
            <person name="Baldrian P."/>
            <person name="Vilgalys R."/>
            <person name="Dunand C."/>
            <person name="Henrissat B."/>
            <person name="Grigoriev I.V."/>
            <person name="Hibbett D."/>
            <person name="Nagy L.G."/>
            <person name="Martin F.M."/>
        </authorList>
    </citation>
    <scope>NUCLEOTIDE SEQUENCE</scope>
    <source>
        <strain evidence="4">UP504</strain>
    </source>
</reference>
<dbReference type="Gene3D" id="1.10.238.10">
    <property type="entry name" value="EF-hand"/>
    <property type="match status" value="1"/>
</dbReference>
<evidence type="ECO:0000256" key="1">
    <source>
        <dbReference type="ARBA" id="ARBA00022786"/>
    </source>
</evidence>
<dbReference type="AlphaFoldDB" id="A0A9P6AVT3"/>
<evidence type="ECO:0000313" key="4">
    <source>
        <dbReference type="EMBL" id="KAF9512840.1"/>
    </source>
</evidence>
<name>A0A9P6AVT3_9AGAM</name>
<protein>
    <recommendedName>
        <fullName evidence="2">Defective in cullin neddylation protein</fullName>
    </recommendedName>
</protein>
<gene>
    <name evidence="4" type="ORF">BS47DRAFT_1330049</name>
</gene>
<evidence type="ECO:0000313" key="5">
    <source>
        <dbReference type="Proteomes" id="UP000886523"/>
    </source>
</evidence>
<dbReference type="SUPFAM" id="SSF46934">
    <property type="entry name" value="UBA-like"/>
    <property type="match status" value="1"/>
</dbReference>
<proteinExistence type="predicted"/>
<dbReference type="InterPro" id="IPR014764">
    <property type="entry name" value="DCN-prot"/>
</dbReference>
<keyword evidence="1" id="KW-0833">Ubl conjugation pathway</keyword>
<organism evidence="4 5">
    <name type="scientific">Hydnum rufescens UP504</name>
    <dbReference type="NCBI Taxonomy" id="1448309"/>
    <lineage>
        <taxon>Eukaryota</taxon>
        <taxon>Fungi</taxon>
        <taxon>Dikarya</taxon>
        <taxon>Basidiomycota</taxon>
        <taxon>Agaricomycotina</taxon>
        <taxon>Agaricomycetes</taxon>
        <taxon>Cantharellales</taxon>
        <taxon>Hydnaceae</taxon>
        <taxon>Hydnum</taxon>
    </lineage>
</organism>
<dbReference type="Gene3D" id="1.10.238.200">
    <property type="entry name" value="Cullin, PONY binding domain"/>
    <property type="match status" value="1"/>
</dbReference>
<dbReference type="InterPro" id="IPR011992">
    <property type="entry name" value="EF-hand-dom_pair"/>
</dbReference>
<dbReference type="InterPro" id="IPR009060">
    <property type="entry name" value="UBA-like_sf"/>
</dbReference>
<dbReference type="Pfam" id="PF14555">
    <property type="entry name" value="UBA_4"/>
    <property type="match status" value="1"/>
</dbReference>
<dbReference type="EMBL" id="MU128981">
    <property type="protein sequence ID" value="KAF9512840.1"/>
    <property type="molecule type" value="Genomic_DNA"/>
</dbReference>
<comment type="caution">
    <text evidence="4">The sequence shown here is derived from an EMBL/GenBank/DDBJ whole genome shotgun (WGS) entry which is preliminary data.</text>
</comment>
<accession>A0A9P6AVT3</accession>
<dbReference type="InterPro" id="IPR042460">
    <property type="entry name" value="DCN1-like_PONY"/>
</dbReference>
<dbReference type="PROSITE" id="PS51229">
    <property type="entry name" value="DCUN1"/>
    <property type="match status" value="1"/>
</dbReference>